<dbReference type="Proteomes" id="UP000620104">
    <property type="component" value="Unassembled WGS sequence"/>
</dbReference>
<name>A0A8H3YDC0_9TREE</name>
<evidence type="ECO:0000256" key="2">
    <source>
        <dbReference type="ARBA" id="ARBA00022723"/>
    </source>
</evidence>
<sequence>MPAPLTHDTVPKPDVPLDFPRPTGLLVIVSSQTVLKSRAPQPATVVVDRASGKIKDILEGQLLNQAKDGGHAALQASKEVEWLVLPPSKVLMPGLVDAHVHLNQPGRTSWEGFTSGTYAAVSGGVTTVIDMPLNSIPSTTSVGALEVKVKAARYGWENWRSLEEAQRLLGGNAGAKHKSGMGVGAGWGKGRLDQKEFREHEDHDGDVDIQEALDGAPTLDDSDEEMAIFNEDDPVPIRRMSRNNSRSNSVAELSSLTASTPINGNGNEKVKSPATAAPRLLDVLGPADSFVGRNKGVWCDVGFWGGIVPGNKRHLIPLVKAGVKGFKCFLIESGVDEFPAVEEEDVRRAMKTLSTTPTGGLILFHAEMGDPVHGLGTDQSYSTFLQSRPDQWECTAIEMIIRLLAEQAADKSIVHPTRAHIVHLSSSLALPMIQEARKAGLPLTTETCFHYLVLSSDSVPSPHDSHRQSTEYKCCPPIRTESNREALWSALEAGLIDYVVSDHSPCLPDMKNGGFMDAWGGVSGLGLGFSLLWTEITKRNKLKAMGELNGEQIGIESIAKWCCESTAAQVGLAGTKGVIAIGADADFAVFDPEASFEITTDALKFKNKVSPYLGKSLRGKVEQTFLRGNLVFDHQKGLTQEVRLGNLI</sequence>
<accession>A0A8H3YDC0</accession>
<feature type="domain" description="Amidohydrolase-related" evidence="5">
    <location>
        <begin position="90"/>
        <end position="136"/>
    </location>
</feature>
<dbReference type="OrthoDB" id="1924787at2759"/>
<organism evidence="6 7">
    <name type="scientific">Naganishia liquefaciens</name>
    <dbReference type="NCBI Taxonomy" id="104408"/>
    <lineage>
        <taxon>Eukaryota</taxon>
        <taxon>Fungi</taxon>
        <taxon>Dikarya</taxon>
        <taxon>Basidiomycota</taxon>
        <taxon>Agaricomycotina</taxon>
        <taxon>Tremellomycetes</taxon>
        <taxon>Filobasidiales</taxon>
        <taxon>Filobasidiaceae</taxon>
        <taxon>Naganishia</taxon>
    </lineage>
</organism>
<protein>
    <recommendedName>
        <fullName evidence="5">Amidohydrolase-related domain-containing protein</fullName>
    </recommendedName>
</protein>
<dbReference type="InterPro" id="IPR006680">
    <property type="entry name" value="Amidohydro-rel"/>
</dbReference>
<dbReference type="InterPro" id="IPR011059">
    <property type="entry name" value="Metal-dep_hydrolase_composite"/>
</dbReference>
<dbReference type="InterPro" id="IPR032466">
    <property type="entry name" value="Metal_Hydrolase"/>
</dbReference>
<evidence type="ECO:0000259" key="5">
    <source>
        <dbReference type="Pfam" id="PF01979"/>
    </source>
</evidence>
<gene>
    <name evidence="6" type="ORF">NliqN6_1657</name>
</gene>
<feature type="domain" description="Amidohydrolase-related" evidence="5">
    <location>
        <begin position="412"/>
        <end position="631"/>
    </location>
</feature>
<keyword evidence="7" id="KW-1185">Reference proteome</keyword>
<dbReference type="GO" id="GO:0004038">
    <property type="term" value="F:allantoinase activity"/>
    <property type="evidence" value="ECO:0007669"/>
    <property type="project" value="TreeGrafter"/>
</dbReference>
<evidence type="ECO:0000256" key="3">
    <source>
        <dbReference type="ARBA" id="ARBA00022801"/>
    </source>
</evidence>
<dbReference type="PANTHER" id="PTHR43668">
    <property type="entry name" value="ALLANTOINASE"/>
    <property type="match status" value="1"/>
</dbReference>
<proteinExistence type="predicted"/>
<feature type="region of interest" description="Disordered" evidence="4">
    <location>
        <begin position="236"/>
        <end position="271"/>
    </location>
</feature>
<feature type="compositionally biased region" description="Polar residues" evidence="4">
    <location>
        <begin position="250"/>
        <end position="266"/>
    </location>
</feature>
<dbReference type="InterPro" id="IPR018228">
    <property type="entry name" value="DNase_TatD-rel_CS"/>
</dbReference>
<dbReference type="GO" id="GO:0046872">
    <property type="term" value="F:metal ion binding"/>
    <property type="evidence" value="ECO:0007669"/>
    <property type="project" value="UniProtKB-KW"/>
</dbReference>
<keyword evidence="3" id="KW-0378">Hydrolase</keyword>
<dbReference type="InterPro" id="IPR002195">
    <property type="entry name" value="Dihydroorotase_CS"/>
</dbReference>
<evidence type="ECO:0000313" key="6">
    <source>
        <dbReference type="EMBL" id="GHJ85255.1"/>
    </source>
</evidence>
<dbReference type="Pfam" id="PF01979">
    <property type="entry name" value="Amidohydro_1"/>
    <property type="match status" value="2"/>
</dbReference>
<keyword evidence="2" id="KW-0479">Metal-binding</keyword>
<evidence type="ECO:0000313" key="7">
    <source>
        <dbReference type="Proteomes" id="UP000620104"/>
    </source>
</evidence>
<dbReference type="SUPFAM" id="SSF51338">
    <property type="entry name" value="Composite domain of metallo-dependent hydrolases"/>
    <property type="match status" value="1"/>
</dbReference>
<dbReference type="PROSITE" id="PS01137">
    <property type="entry name" value="TATD_1"/>
    <property type="match status" value="1"/>
</dbReference>
<dbReference type="GO" id="GO:0005737">
    <property type="term" value="C:cytoplasm"/>
    <property type="evidence" value="ECO:0007669"/>
    <property type="project" value="TreeGrafter"/>
</dbReference>
<evidence type="ECO:0000256" key="4">
    <source>
        <dbReference type="SAM" id="MobiDB-lite"/>
    </source>
</evidence>
<dbReference type="EMBL" id="BLZA01000011">
    <property type="protein sequence ID" value="GHJ85255.1"/>
    <property type="molecule type" value="Genomic_DNA"/>
</dbReference>
<comment type="cofactor">
    <cofactor evidence="1">
        <name>Zn(2+)</name>
        <dbReference type="ChEBI" id="CHEBI:29105"/>
    </cofactor>
</comment>
<dbReference type="PROSITE" id="PS00482">
    <property type="entry name" value="DIHYDROOROTASE_1"/>
    <property type="match status" value="1"/>
</dbReference>
<comment type="caution">
    <text evidence="6">The sequence shown here is derived from an EMBL/GenBank/DDBJ whole genome shotgun (WGS) entry which is preliminary data.</text>
</comment>
<dbReference type="AlphaFoldDB" id="A0A8H3YDC0"/>
<dbReference type="GO" id="GO:0006145">
    <property type="term" value="P:purine nucleobase catabolic process"/>
    <property type="evidence" value="ECO:0007669"/>
    <property type="project" value="TreeGrafter"/>
</dbReference>
<dbReference type="SUPFAM" id="SSF51556">
    <property type="entry name" value="Metallo-dependent hydrolases"/>
    <property type="match status" value="2"/>
</dbReference>
<dbReference type="InterPro" id="IPR050138">
    <property type="entry name" value="DHOase/Allantoinase_Hydrolase"/>
</dbReference>
<dbReference type="PANTHER" id="PTHR43668:SF2">
    <property type="entry name" value="ALLANTOINASE"/>
    <property type="match status" value="1"/>
</dbReference>
<dbReference type="Gene3D" id="3.20.20.140">
    <property type="entry name" value="Metal-dependent hydrolases"/>
    <property type="match status" value="2"/>
</dbReference>
<reference evidence="6" key="1">
    <citation type="submission" date="2020-07" db="EMBL/GenBank/DDBJ databases">
        <title>Draft Genome Sequence of a Deep-Sea Yeast, Naganishia (Cryptococcus) liquefaciens strain N6.</title>
        <authorList>
            <person name="Han Y.W."/>
            <person name="Kajitani R."/>
            <person name="Morimoto H."/>
            <person name="Parhat M."/>
            <person name="Tsubouchi H."/>
            <person name="Bakenova O."/>
            <person name="Ogata M."/>
            <person name="Argunhan B."/>
            <person name="Aoki R."/>
            <person name="Kajiwara S."/>
            <person name="Itoh T."/>
            <person name="Iwasaki H."/>
        </authorList>
    </citation>
    <scope>NUCLEOTIDE SEQUENCE</scope>
    <source>
        <strain evidence="6">N6</strain>
    </source>
</reference>
<evidence type="ECO:0000256" key="1">
    <source>
        <dbReference type="ARBA" id="ARBA00001947"/>
    </source>
</evidence>